<dbReference type="Proteomes" id="UP000298327">
    <property type="component" value="Unassembled WGS sequence"/>
</dbReference>
<proteinExistence type="predicted"/>
<name>A0A4Y9YVH2_9AGAM</name>
<evidence type="ECO:0000313" key="3">
    <source>
        <dbReference type="Proteomes" id="UP000298327"/>
    </source>
</evidence>
<keyword evidence="3" id="KW-1185">Reference proteome</keyword>
<sequence length="74" mass="8253">MESTTPTSAAASAPAQTASSLQASGAAAQSNVSQKIAEMWAGKTPEERAAYKTREKLEAIRWREWSRNRRRRHH</sequence>
<reference evidence="2 3" key="1">
    <citation type="submission" date="2019-02" db="EMBL/GenBank/DDBJ databases">
        <title>Genome sequencing of the rare red list fungi Dentipellis fragilis.</title>
        <authorList>
            <person name="Buettner E."/>
            <person name="Kellner H."/>
        </authorList>
    </citation>
    <scope>NUCLEOTIDE SEQUENCE [LARGE SCALE GENOMIC DNA]</scope>
    <source>
        <strain evidence="2 3">DSM 105465</strain>
    </source>
</reference>
<evidence type="ECO:0000256" key="1">
    <source>
        <dbReference type="SAM" id="MobiDB-lite"/>
    </source>
</evidence>
<dbReference type="AlphaFoldDB" id="A0A4Y9YVH2"/>
<accession>A0A4Y9YVH2</accession>
<comment type="caution">
    <text evidence="2">The sequence shown here is derived from an EMBL/GenBank/DDBJ whole genome shotgun (WGS) entry which is preliminary data.</text>
</comment>
<dbReference type="EMBL" id="SEOQ01000313">
    <property type="protein sequence ID" value="TFY65740.1"/>
    <property type="molecule type" value="Genomic_DNA"/>
</dbReference>
<organism evidence="2 3">
    <name type="scientific">Dentipellis fragilis</name>
    <dbReference type="NCBI Taxonomy" id="205917"/>
    <lineage>
        <taxon>Eukaryota</taxon>
        <taxon>Fungi</taxon>
        <taxon>Dikarya</taxon>
        <taxon>Basidiomycota</taxon>
        <taxon>Agaricomycotina</taxon>
        <taxon>Agaricomycetes</taxon>
        <taxon>Russulales</taxon>
        <taxon>Hericiaceae</taxon>
        <taxon>Dentipellis</taxon>
    </lineage>
</organism>
<gene>
    <name evidence="2" type="ORF">EVG20_g5359</name>
</gene>
<evidence type="ECO:0000313" key="2">
    <source>
        <dbReference type="EMBL" id="TFY65740.1"/>
    </source>
</evidence>
<feature type="region of interest" description="Disordered" evidence="1">
    <location>
        <begin position="1"/>
        <end position="33"/>
    </location>
</feature>
<protein>
    <submittedName>
        <fullName evidence="2">Uncharacterized protein</fullName>
    </submittedName>
</protein>
<feature type="compositionally biased region" description="Low complexity" evidence="1">
    <location>
        <begin position="1"/>
        <end position="30"/>
    </location>
</feature>